<keyword evidence="1" id="KW-0472">Membrane</keyword>
<dbReference type="GO" id="GO:0016020">
    <property type="term" value="C:membrane"/>
    <property type="evidence" value="ECO:0007669"/>
    <property type="project" value="TreeGrafter"/>
</dbReference>
<dbReference type="EMBL" id="JAUKUA010000003">
    <property type="protein sequence ID" value="KAK0720775.1"/>
    <property type="molecule type" value="Genomic_DNA"/>
</dbReference>
<keyword evidence="3" id="KW-1185">Reference proteome</keyword>
<accession>A0AA40ARP6</accession>
<dbReference type="AlphaFoldDB" id="A0AA40ARP6"/>
<proteinExistence type="predicted"/>
<feature type="transmembrane region" description="Helical" evidence="1">
    <location>
        <begin position="299"/>
        <end position="328"/>
    </location>
</feature>
<dbReference type="InterPro" id="IPR038872">
    <property type="entry name" value="Put_GTT3"/>
</dbReference>
<keyword evidence="1" id="KW-0812">Transmembrane</keyword>
<sequence>MSGANSWLARQRKSDLIELAQTVGLKEYVFALFFCQNSNLNFTVYLVVCIPLLPAARAVYLPLCRWLLDAKLYVKRPVASLMRHTPRRDGIWVVEKNMTANKMLVTPPSYETLRKTDLELQLDEHIADNSTQFQSDPRLVNYFASRARTAGSPVKREAPELKVSKRRATKAAEEIASVDTDEEPTSASTALVRTPGRALSLASRIPLPATPADVASAVDRGTVALRARAASLYQESGITEATAATRESLSTVTSVLFTVAAFELWALRPELLPNRYAFTIPALALLGTAERVVHLPDMFALLTAAFWAPALTWALTSLVLPSLFGYFFNLSAANHQTTSRGRPRAGQAPEYVVDPLTFSIVKALATYVVYAQGVTLGGWIDPAAVARINGALYSGWKGVLVGTAVSGITAVYDAVLKK</sequence>
<dbReference type="PANTHER" id="PTHR41807:SF1">
    <property type="entry name" value="GLUTATHIONE TRANSFERASE 3"/>
    <property type="match status" value="1"/>
</dbReference>
<comment type="caution">
    <text evidence="2">The sequence shown here is derived from an EMBL/GenBank/DDBJ whole genome shotgun (WGS) entry which is preliminary data.</text>
</comment>
<dbReference type="PANTHER" id="PTHR41807">
    <property type="entry name" value="GLUTATHIONE TRANSFERASE 3"/>
    <property type="match status" value="1"/>
</dbReference>
<evidence type="ECO:0000313" key="2">
    <source>
        <dbReference type="EMBL" id="KAK0720775.1"/>
    </source>
</evidence>
<organism evidence="2 3">
    <name type="scientific">Lasiosphaeris hirsuta</name>
    <dbReference type="NCBI Taxonomy" id="260670"/>
    <lineage>
        <taxon>Eukaryota</taxon>
        <taxon>Fungi</taxon>
        <taxon>Dikarya</taxon>
        <taxon>Ascomycota</taxon>
        <taxon>Pezizomycotina</taxon>
        <taxon>Sordariomycetes</taxon>
        <taxon>Sordariomycetidae</taxon>
        <taxon>Sordariales</taxon>
        <taxon>Lasiosphaeriaceae</taxon>
        <taxon>Lasiosphaeris</taxon>
    </lineage>
</organism>
<evidence type="ECO:0000256" key="1">
    <source>
        <dbReference type="SAM" id="Phobius"/>
    </source>
</evidence>
<protein>
    <submittedName>
        <fullName evidence="2">Uncharacterized protein</fullName>
    </submittedName>
</protein>
<name>A0AA40ARP6_9PEZI</name>
<dbReference type="Proteomes" id="UP001172102">
    <property type="component" value="Unassembled WGS sequence"/>
</dbReference>
<evidence type="ECO:0000313" key="3">
    <source>
        <dbReference type="Proteomes" id="UP001172102"/>
    </source>
</evidence>
<gene>
    <name evidence="2" type="ORF">B0H67DRAFT_202561</name>
</gene>
<keyword evidence="1" id="KW-1133">Transmembrane helix</keyword>
<reference evidence="2" key="1">
    <citation type="submission" date="2023-06" db="EMBL/GenBank/DDBJ databases">
        <title>Genome-scale phylogeny and comparative genomics of the fungal order Sordariales.</title>
        <authorList>
            <consortium name="Lawrence Berkeley National Laboratory"/>
            <person name="Hensen N."/>
            <person name="Bonometti L."/>
            <person name="Westerberg I."/>
            <person name="Brannstrom I.O."/>
            <person name="Guillou S."/>
            <person name="Cros-Aarteil S."/>
            <person name="Calhoun S."/>
            <person name="Haridas S."/>
            <person name="Kuo A."/>
            <person name="Mondo S."/>
            <person name="Pangilinan J."/>
            <person name="Riley R."/>
            <person name="Labutti K."/>
            <person name="Andreopoulos B."/>
            <person name="Lipzen A."/>
            <person name="Chen C."/>
            <person name="Yanf M."/>
            <person name="Daum C."/>
            <person name="Ng V."/>
            <person name="Clum A."/>
            <person name="Steindorff A."/>
            <person name="Ohm R."/>
            <person name="Martin F."/>
            <person name="Silar P."/>
            <person name="Natvig D."/>
            <person name="Lalanne C."/>
            <person name="Gautier V."/>
            <person name="Ament-Velasquez S.L."/>
            <person name="Kruys A."/>
            <person name="Hutchinson M.I."/>
            <person name="Powell A.J."/>
            <person name="Barry K."/>
            <person name="Miller A.N."/>
            <person name="Grigoriev I.V."/>
            <person name="Debuchy R."/>
            <person name="Gladieux P."/>
            <person name="Thoren M.H."/>
            <person name="Johannesson H."/>
        </authorList>
    </citation>
    <scope>NUCLEOTIDE SEQUENCE</scope>
    <source>
        <strain evidence="2">SMH4607-1</strain>
    </source>
</reference>